<feature type="domain" description="HTH merR-type" evidence="2">
    <location>
        <begin position="3"/>
        <end position="74"/>
    </location>
</feature>
<proteinExistence type="predicted"/>
<dbReference type="PROSITE" id="PS50937">
    <property type="entry name" value="HTH_MERR_2"/>
    <property type="match status" value="1"/>
</dbReference>
<gene>
    <name evidence="3" type="ORF">ACFPN9_27675</name>
</gene>
<dbReference type="Gene3D" id="1.10.1660.10">
    <property type="match status" value="1"/>
</dbReference>
<dbReference type="EMBL" id="JBHSLU010000130">
    <property type="protein sequence ID" value="MFC5509017.1"/>
    <property type="molecule type" value="Genomic_DNA"/>
</dbReference>
<dbReference type="RefSeq" id="WP_377817937.1">
    <property type="nucleotide sequence ID" value="NZ_JBHSLU010000130.1"/>
</dbReference>
<protein>
    <submittedName>
        <fullName evidence="3">MerR family transcriptional regulator</fullName>
    </submittedName>
</protein>
<dbReference type="SUPFAM" id="SSF46955">
    <property type="entry name" value="Putative DNA-binding domain"/>
    <property type="match status" value="1"/>
</dbReference>
<dbReference type="InterPro" id="IPR009061">
    <property type="entry name" value="DNA-bd_dom_put_sf"/>
</dbReference>
<evidence type="ECO:0000259" key="2">
    <source>
        <dbReference type="PROSITE" id="PS50937"/>
    </source>
</evidence>
<keyword evidence="1" id="KW-0238">DNA-binding</keyword>
<comment type="caution">
    <text evidence="3">The sequence shown here is derived from an EMBL/GenBank/DDBJ whole genome shotgun (WGS) entry which is preliminary data.</text>
</comment>
<evidence type="ECO:0000256" key="1">
    <source>
        <dbReference type="ARBA" id="ARBA00023125"/>
    </source>
</evidence>
<dbReference type="Pfam" id="PF13411">
    <property type="entry name" value="MerR_1"/>
    <property type="match status" value="1"/>
</dbReference>
<name>A0ABW0PBZ2_9HYPH</name>
<accession>A0ABW0PBZ2</accession>
<dbReference type="PANTHER" id="PTHR30204">
    <property type="entry name" value="REDOX-CYCLING DRUG-SENSING TRANSCRIPTIONAL ACTIVATOR SOXR"/>
    <property type="match status" value="1"/>
</dbReference>
<dbReference type="InterPro" id="IPR047057">
    <property type="entry name" value="MerR_fam"/>
</dbReference>
<dbReference type="InterPro" id="IPR000551">
    <property type="entry name" value="MerR-type_HTH_dom"/>
</dbReference>
<organism evidence="3 4">
    <name type="scientific">Bosea massiliensis</name>
    <dbReference type="NCBI Taxonomy" id="151419"/>
    <lineage>
        <taxon>Bacteria</taxon>
        <taxon>Pseudomonadati</taxon>
        <taxon>Pseudomonadota</taxon>
        <taxon>Alphaproteobacteria</taxon>
        <taxon>Hyphomicrobiales</taxon>
        <taxon>Boseaceae</taxon>
        <taxon>Bosea</taxon>
    </lineage>
</organism>
<keyword evidence="4" id="KW-1185">Reference proteome</keyword>
<reference evidence="4" key="1">
    <citation type="journal article" date="2019" name="Int. J. Syst. Evol. Microbiol.">
        <title>The Global Catalogue of Microorganisms (GCM) 10K type strain sequencing project: providing services to taxonomists for standard genome sequencing and annotation.</title>
        <authorList>
            <consortium name="The Broad Institute Genomics Platform"/>
            <consortium name="The Broad Institute Genome Sequencing Center for Infectious Disease"/>
            <person name="Wu L."/>
            <person name="Ma J."/>
        </authorList>
    </citation>
    <scope>NUCLEOTIDE SEQUENCE [LARGE SCALE GENOMIC DNA]</scope>
    <source>
        <strain evidence="4">CCUG 43117</strain>
    </source>
</reference>
<dbReference type="PANTHER" id="PTHR30204:SF58">
    <property type="entry name" value="HTH-TYPE TRANSCRIPTIONAL REGULATOR YFMP"/>
    <property type="match status" value="1"/>
</dbReference>
<evidence type="ECO:0000313" key="3">
    <source>
        <dbReference type="EMBL" id="MFC5509017.1"/>
    </source>
</evidence>
<sequence length="118" mass="13477">MKTYSIREIADEFGISLRTVRFYEQRGLLEPSRGAKYPTAPRIYSESDRVRLAEIIKLTKMGFSLAEIARGNITDEQYREQLTLCRDRLAELETAIGLIEARLSQSAEAERPAQPRGQ</sequence>
<dbReference type="SMART" id="SM00422">
    <property type="entry name" value="HTH_MERR"/>
    <property type="match status" value="1"/>
</dbReference>
<dbReference type="Proteomes" id="UP001596060">
    <property type="component" value="Unassembled WGS sequence"/>
</dbReference>
<evidence type="ECO:0000313" key="4">
    <source>
        <dbReference type="Proteomes" id="UP001596060"/>
    </source>
</evidence>